<organism evidence="2 3">
    <name type="scientific">Mycolicibacterium smegmatis (strain MKD8)</name>
    <name type="common">Mycobacterium smegmatis</name>
    <dbReference type="NCBI Taxonomy" id="1214915"/>
    <lineage>
        <taxon>Bacteria</taxon>
        <taxon>Bacillati</taxon>
        <taxon>Actinomycetota</taxon>
        <taxon>Actinomycetes</taxon>
        <taxon>Mycobacteriales</taxon>
        <taxon>Mycobacteriaceae</taxon>
        <taxon>Mycolicibacterium</taxon>
    </lineage>
</organism>
<reference evidence="3" key="2">
    <citation type="submission" date="2018-03" db="EMBL/GenBank/DDBJ databases">
        <authorList>
            <person name="Derbyshire K."/>
            <person name="Gray T.A."/>
            <person name="Champion M."/>
        </authorList>
    </citation>
    <scope>NUCLEOTIDE SEQUENCE [LARGE SCALE GENOMIC DNA]</scope>
    <source>
        <strain evidence="3">MKD8</strain>
    </source>
</reference>
<evidence type="ECO:0000313" key="3">
    <source>
        <dbReference type="Proteomes" id="UP000011200"/>
    </source>
</evidence>
<evidence type="ECO:0000256" key="1">
    <source>
        <dbReference type="SAM" id="MobiDB-lite"/>
    </source>
</evidence>
<sequence>MTPPFIRVVPEEIGRHGFAGATVVALIRYRCSTDGPGRLVVDGVRWWRASFAEIGADLHVSRDVVKRTMKRLGDAVAANSFESDGGRTLAYHAPPYDDTVTSERAKSPQPNQPKGEIAPRVGRNRPKGGAESPSAPLYGEGGEGGEGADGRGPTATPPPGEQSANGNAPIADPDPEPPQWCPLHPGGTDAPCRPCGIQRRAHTAWEGRQRERARANAQSRRNLIADCLDCDDNGHIDLGDAVAKCQHPNITASTGAR</sequence>
<proteinExistence type="predicted"/>
<protein>
    <submittedName>
        <fullName evidence="2">Uncharacterized protein</fullName>
    </submittedName>
</protein>
<gene>
    <name evidence="2" type="ORF">D806_048510</name>
</gene>
<reference evidence="2 3" key="1">
    <citation type="journal article" date="2013" name="Genome Announc.">
        <title>Draft genome sequence of MKD8, a conjugal recipient Mycobacterium smegmatis strain.</title>
        <authorList>
            <person name="Gray T.A."/>
            <person name="Palumbo M.J."/>
            <person name="Derbyshire K.M."/>
        </authorList>
    </citation>
    <scope>NUCLEOTIDE SEQUENCE [LARGE SCALE GENOMIC DNA]</scope>
    <source>
        <strain evidence="2 3">MKD8</strain>
    </source>
</reference>
<name>A0A2U9PVJ1_MYCSE</name>
<evidence type="ECO:0000313" key="2">
    <source>
        <dbReference type="EMBL" id="AWT55802.1"/>
    </source>
</evidence>
<feature type="region of interest" description="Disordered" evidence="1">
    <location>
        <begin position="85"/>
        <end position="181"/>
    </location>
</feature>
<accession>A0A2U9PVJ1</accession>
<dbReference type="Proteomes" id="UP000011200">
    <property type="component" value="Chromosome"/>
</dbReference>
<dbReference type="AlphaFoldDB" id="A0A2U9PVJ1"/>
<dbReference type="EMBL" id="CP027541">
    <property type="protein sequence ID" value="AWT55802.1"/>
    <property type="molecule type" value="Genomic_DNA"/>
</dbReference>